<evidence type="ECO:0000313" key="4">
    <source>
        <dbReference type="Proteomes" id="UP000215355"/>
    </source>
</evidence>
<evidence type="ECO:0000256" key="1">
    <source>
        <dbReference type="SAM" id="SignalP"/>
    </source>
</evidence>
<dbReference type="Proteomes" id="UP000215355">
    <property type="component" value="Chromosome 1"/>
</dbReference>
<reference evidence="3 4" key="1">
    <citation type="submission" date="2017-06" db="EMBL/GenBank/DDBJ databases">
        <authorList>
            <consortium name="Pathogen Informatics"/>
        </authorList>
    </citation>
    <scope>NUCLEOTIDE SEQUENCE [LARGE SCALE GENOMIC DNA]</scope>
    <source>
        <strain evidence="3 4">NCTC12149</strain>
    </source>
</reference>
<evidence type="ECO:0000313" key="3">
    <source>
        <dbReference type="EMBL" id="SNV46346.1"/>
    </source>
</evidence>
<feature type="domain" description="Outer membrane protein beta-barrel" evidence="2">
    <location>
        <begin position="20"/>
        <end position="189"/>
    </location>
</feature>
<accession>A0AAJ4XBL8</accession>
<dbReference type="KEGG" id="smiz:4412673_01220"/>
<gene>
    <name evidence="3" type="ORF">SAMEA4412673_01220</name>
</gene>
<protein>
    <recommendedName>
        <fullName evidence="2">Outer membrane protein beta-barrel domain-containing protein</fullName>
    </recommendedName>
</protein>
<feature type="signal peptide" evidence="1">
    <location>
        <begin position="1"/>
        <end position="20"/>
    </location>
</feature>
<dbReference type="EMBL" id="LT906468">
    <property type="protein sequence ID" value="SNV46346.1"/>
    <property type="molecule type" value="Genomic_DNA"/>
</dbReference>
<name>A0AAJ4XBL8_9SPHI</name>
<sequence length="211" mass="22661">MKTFLSLLGIAGLSIFAANAQTSYGLKAGLNLGKITNYDSQKFNPSYFVTGFADIPLAGRFSIQPGISLQSKGTKFVDAIPNWDQTNSEPYASSLNVMSIEIPVNAVYYVPVGTGDVFLSAGPYLGYNLSGKLKNSKLNSNATNSRDVEFSGNNKMMNRWDAGINFAVGYKLSNGLLIQAGYGLGLTNLNASSHSKDFSSRTINFGVGFQF</sequence>
<evidence type="ECO:0000259" key="2">
    <source>
        <dbReference type="Pfam" id="PF13568"/>
    </source>
</evidence>
<dbReference type="InterPro" id="IPR025665">
    <property type="entry name" value="Beta-barrel_OMP_2"/>
</dbReference>
<dbReference type="AlphaFoldDB" id="A0AAJ4XBL8"/>
<dbReference type="RefSeq" id="WP_093094997.1">
    <property type="nucleotide sequence ID" value="NZ_FNGK01000001.1"/>
</dbReference>
<organism evidence="3 4">
    <name type="scientific">Sphingobacterium mizutaii</name>
    <dbReference type="NCBI Taxonomy" id="1010"/>
    <lineage>
        <taxon>Bacteria</taxon>
        <taxon>Pseudomonadati</taxon>
        <taxon>Bacteroidota</taxon>
        <taxon>Sphingobacteriia</taxon>
        <taxon>Sphingobacteriales</taxon>
        <taxon>Sphingobacteriaceae</taxon>
        <taxon>Sphingobacterium</taxon>
    </lineage>
</organism>
<dbReference type="Pfam" id="PF13568">
    <property type="entry name" value="OMP_b-brl_2"/>
    <property type="match status" value="1"/>
</dbReference>
<proteinExistence type="predicted"/>
<feature type="chain" id="PRO_5042513631" description="Outer membrane protein beta-barrel domain-containing protein" evidence="1">
    <location>
        <begin position="21"/>
        <end position="211"/>
    </location>
</feature>
<keyword evidence="1" id="KW-0732">Signal</keyword>